<dbReference type="Proteomes" id="UP000278222">
    <property type="component" value="Unassembled WGS sequence"/>
</dbReference>
<dbReference type="InterPro" id="IPR036291">
    <property type="entry name" value="NAD(P)-bd_dom_sf"/>
</dbReference>
<dbReference type="PROSITE" id="PS00671">
    <property type="entry name" value="D_2_HYDROXYACID_DH_3"/>
    <property type="match status" value="1"/>
</dbReference>
<proteinExistence type="inferred from homology"/>
<protein>
    <submittedName>
        <fullName evidence="7">D-3-phosphoglycerate dehydrogenase</fullName>
    </submittedName>
</protein>
<dbReference type="Pfam" id="PF02826">
    <property type="entry name" value="2-Hacid_dh_C"/>
    <property type="match status" value="1"/>
</dbReference>
<reference evidence="7 8" key="1">
    <citation type="submission" date="2018-11" db="EMBL/GenBank/DDBJ databases">
        <title>Genomic Encyclopedia of Type Strains, Phase IV (KMG-IV): sequencing the most valuable type-strain genomes for metagenomic binning, comparative biology and taxonomic classification.</title>
        <authorList>
            <person name="Goeker M."/>
        </authorList>
    </citation>
    <scope>NUCLEOTIDE SEQUENCE [LARGE SCALE GENOMIC DNA]</scope>
    <source>
        <strain evidence="7 8">DSM 5900</strain>
    </source>
</reference>
<comment type="similarity">
    <text evidence="1 4">Belongs to the D-isomer specific 2-hydroxyacid dehydrogenase family.</text>
</comment>
<dbReference type="PANTHER" id="PTHR42789">
    <property type="entry name" value="D-ISOMER SPECIFIC 2-HYDROXYACID DEHYDROGENASE FAMILY PROTEIN (AFU_ORTHOLOGUE AFUA_6G10090)"/>
    <property type="match status" value="1"/>
</dbReference>
<comment type="caution">
    <text evidence="7">The sequence shown here is derived from an EMBL/GenBank/DDBJ whole genome shotgun (WGS) entry which is preliminary data.</text>
</comment>
<accession>A0A3N1MF92</accession>
<keyword evidence="8" id="KW-1185">Reference proteome</keyword>
<evidence type="ECO:0000256" key="2">
    <source>
        <dbReference type="ARBA" id="ARBA00023002"/>
    </source>
</evidence>
<dbReference type="InterPro" id="IPR029753">
    <property type="entry name" value="D-isomer_DH_CS"/>
</dbReference>
<dbReference type="SUPFAM" id="SSF52283">
    <property type="entry name" value="Formate/glycerate dehydrogenase catalytic domain-like"/>
    <property type="match status" value="1"/>
</dbReference>
<dbReference type="GO" id="GO:0051287">
    <property type="term" value="F:NAD binding"/>
    <property type="evidence" value="ECO:0007669"/>
    <property type="project" value="InterPro"/>
</dbReference>
<feature type="domain" description="D-isomer specific 2-hydroxyacid dehydrogenase catalytic" evidence="5">
    <location>
        <begin position="32"/>
        <end position="318"/>
    </location>
</feature>
<gene>
    <name evidence="7" type="ORF">EDC65_0579</name>
</gene>
<keyword evidence="3" id="KW-0520">NAD</keyword>
<dbReference type="AlphaFoldDB" id="A0A3N1MF92"/>
<evidence type="ECO:0000256" key="3">
    <source>
        <dbReference type="ARBA" id="ARBA00023027"/>
    </source>
</evidence>
<sequence length="334" mass="34786">MATIFLTHPESTRRLFYREAAVDGLRQLGTLRLNPHDRPLTMAELAEMAADSDVVVSDPRTPGEGALFDAMPGLVAFVRCAVDIRNVDVAGASRNGVLVTRAGPGFGPAVAEWIVGAMIGLARGTVEYAVAYRTGGDLTHRMGREIRGSTVGIIGYGTIAKRVCRLLAPFEARILVHDPYATVDDPAITQVDLATLVAEADFLVPLAVATPETENLVGAELLAAMKPTALLVNASRGNLMDEAAVAAALDGGRIAGLAMDVGRAEGQMPMPDLARRPGVLATPHIGGLTPEASAYQAMETVRQVADIVRGIAPPGAVNAADATRLVRLGNGGGA</sequence>
<dbReference type="OrthoDB" id="117809at2"/>
<dbReference type="EMBL" id="RJKX01000011">
    <property type="protein sequence ID" value="ROQ01400.1"/>
    <property type="molecule type" value="Genomic_DNA"/>
</dbReference>
<dbReference type="SUPFAM" id="SSF51735">
    <property type="entry name" value="NAD(P)-binding Rossmann-fold domains"/>
    <property type="match status" value="1"/>
</dbReference>
<dbReference type="Pfam" id="PF00389">
    <property type="entry name" value="2-Hacid_dh"/>
    <property type="match status" value="1"/>
</dbReference>
<keyword evidence="2 4" id="KW-0560">Oxidoreductase</keyword>
<dbReference type="Gene3D" id="3.40.50.720">
    <property type="entry name" value="NAD(P)-binding Rossmann-like Domain"/>
    <property type="match status" value="2"/>
</dbReference>
<evidence type="ECO:0000259" key="6">
    <source>
        <dbReference type="Pfam" id="PF02826"/>
    </source>
</evidence>
<evidence type="ECO:0000256" key="1">
    <source>
        <dbReference type="ARBA" id="ARBA00005854"/>
    </source>
</evidence>
<evidence type="ECO:0000259" key="5">
    <source>
        <dbReference type="Pfam" id="PF00389"/>
    </source>
</evidence>
<dbReference type="GO" id="GO:0016616">
    <property type="term" value="F:oxidoreductase activity, acting on the CH-OH group of donors, NAD or NADP as acceptor"/>
    <property type="evidence" value="ECO:0007669"/>
    <property type="project" value="InterPro"/>
</dbReference>
<dbReference type="PANTHER" id="PTHR42789:SF1">
    <property type="entry name" value="D-ISOMER SPECIFIC 2-HYDROXYACID DEHYDROGENASE FAMILY PROTEIN (AFU_ORTHOLOGUE AFUA_6G10090)"/>
    <property type="match status" value="1"/>
</dbReference>
<feature type="domain" description="D-isomer specific 2-hydroxyacid dehydrogenase NAD-binding" evidence="6">
    <location>
        <begin position="116"/>
        <end position="286"/>
    </location>
</feature>
<dbReference type="RefSeq" id="WP_123688167.1">
    <property type="nucleotide sequence ID" value="NZ_AP019700.1"/>
</dbReference>
<dbReference type="InterPro" id="IPR006140">
    <property type="entry name" value="D-isomer_DH_NAD-bd"/>
</dbReference>
<dbReference type="InterPro" id="IPR050857">
    <property type="entry name" value="D-2-hydroxyacid_DH"/>
</dbReference>
<evidence type="ECO:0000256" key="4">
    <source>
        <dbReference type="RuleBase" id="RU003719"/>
    </source>
</evidence>
<dbReference type="InterPro" id="IPR006139">
    <property type="entry name" value="D-isomer_2_OHA_DH_cat_dom"/>
</dbReference>
<name>A0A3N1MF92_9PROT</name>
<evidence type="ECO:0000313" key="7">
    <source>
        <dbReference type="EMBL" id="ROQ01400.1"/>
    </source>
</evidence>
<evidence type="ECO:0000313" key="8">
    <source>
        <dbReference type="Proteomes" id="UP000278222"/>
    </source>
</evidence>
<organism evidence="7 8">
    <name type="scientific">Stella humosa</name>
    <dbReference type="NCBI Taxonomy" id="94"/>
    <lineage>
        <taxon>Bacteria</taxon>
        <taxon>Pseudomonadati</taxon>
        <taxon>Pseudomonadota</taxon>
        <taxon>Alphaproteobacteria</taxon>
        <taxon>Rhodospirillales</taxon>
        <taxon>Stellaceae</taxon>
        <taxon>Stella</taxon>
    </lineage>
</organism>